<evidence type="ECO:0000313" key="2">
    <source>
        <dbReference type="Proteomes" id="UP000191285"/>
    </source>
</evidence>
<proteinExistence type="predicted"/>
<dbReference type="Proteomes" id="UP000191285">
    <property type="component" value="Unassembled WGS sequence"/>
</dbReference>
<organism evidence="1 2">
    <name type="scientific">Penicillium steckii</name>
    <dbReference type="NCBI Taxonomy" id="303698"/>
    <lineage>
        <taxon>Eukaryota</taxon>
        <taxon>Fungi</taxon>
        <taxon>Dikarya</taxon>
        <taxon>Ascomycota</taxon>
        <taxon>Pezizomycotina</taxon>
        <taxon>Eurotiomycetes</taxon>
        <taxon>Eurotiomycetidae</taxon>
        <taxon>Eurotiales</taxon>
        <taxon>Aspergillaceae</taxon>
        <taxon>Penicillium</taxon>
    </lineage>
</organism>
<evidence type="ECO:0000313" key="1">
    <source>
        <dbReference type="EMBL" id="OQE16119.1"/>
    </source>
</evidence>
<gene>
    <name evidence="1" type="ORF">PENSTE_c025G00285</name>
</gene>
<accession>A0A1V6SR23</accession>
<dbReference type="OrthoDB" id="4361421at2759"/>
<sequence length="272" mass="31930">MEKELPRFWHRRYHTVRKYGLQGDNRLHYGNIPFIHKYDRSVFLGLLIDEYSLRMNVQEQERIQRRIDGLHSSETVEGEYEDEEWADIEDIEMDDDLSPLLLDSYSTDQTEQMGSSSVTFEIVPPSYRKSTKSHEKGIKILKQKLSDVKSQHAHLSRTIYEYESMLPFPVKKTYESLRKNPKWYMREELITDCKGRDGCCSRGCGCCALRASHSYKKGVGHCTVECICCVRYRGFRPSMEEKKNVLKGMTMLFRCDVATYFLKMVNGYFSKS</sequence>
<keyword evidence="2" id="KW-1185">Reference proteome</keyword>
<protein>
    <submittedName>
        <fullName evidence="1">Uncharacterized protein</fullName>
    </submittedName>
</protein>
<reference evidence="2" key="1">
    <citation type="journal article" date="2017" name="Nat. Microbiol.">
        <title>Global analysis of biosynthetic gene clusters reveals vast potential of secondary metabolite production in Penicillium species.</title>
        <authorList>
            <person name="Nielsen J.C."/>
            <person name="Grijseels S."/>
            <person name="Prigent S."/>
            <person name="Ji B."/>
            <person name="Dainat J."/>
            <person name="Nielsen K.F."/>
            <person name="Frisvad J.C."/>
            <person name="Workman M."/>
            <person name="Nielsen J."/>
        </authorList>
    </citation>
    <scope>NUCLEOTIDE SEQUENCE [LARGE SCALE GENOMIC DNA]</scope>
    <source>
        <strain evidence="2">IBT 24891</strain>
    </source>
</reference>
<dbReference type="AlphaFoldDB" id="A0A1V6SR23"/>
<dbReference type="EMBL" id="MLKD01000025">
    <property type="protein sequence ID" value="OQE16119.1"/>
    <property type="molecule type" value="Genomic_DNA"/>
</dbReference>
<name>A0A1V6SR23_9EURO</name>
<dbReference type="STRING" id="303698.A0A1V6SR23"/>
<comment type="caution">
    <text evidence="1">The sequence shown here is derived from an EMBL/GenBank/DDBJ whole genome shotgun (WGS) entry which is preliminary data.</text>
</comment>